<evidence type="ECO:0000313" key="3">
    <source>
        <dbReference type="EMBL" id="BBO79710.1"/>
    </source>
</evidence>
<accession>A0A5K7ZMK0</accession>
<dbReference type="Proteomes" id="UP000425960">
    <property type="component" value="Chromosome"/>
</dbReference>
<dbReference type="Gene3D" id="3.90.70.10">
    <property type="entry name" value="Cysteine proteinases"/>
    <property type="match status" value="1"/>
</dbReference>
<dbReference type="RefSeq" id="WP_173178999.1">
    <property type="nucleotide sequence ID" value="NZ_AP021876.1"/>
</dbReference>
<proteinExistence type="predicted"/>
<feature type="domain" description="Peptidase C39-like" evidence="2">
    <location>
        <begin position="103"/>
        <end position="238"/>
    </location>
</feature>
<feature type="region of interest" description="Disordered" evidence="1">
    <location>
        <begin position="1"/>
        <end position="20"/>
    </location>
</feature>
<name>A0A5K7ZMK0_9BACT</name>
<sequence length="268" mass="29980">MEDDFFDDSYESDDIFPPTGPYTYEIPLPDNEFPDPLQENVFLGSVHNNPYEQLLNESNEEAFFEHLKETEPILKDVVELLSRTYDIEISGDPIGNPDFFDRQDGPNSCAIATASMILRNIGYDFGEDFLADYFQQFGAYDPEFGTDSHSIADAINVLSELTNSDFNATEINHFTIDELKQILDSGDKILVGVDSHELYYDSDITLNEIRGIPDSGHAIQLIGIIRNGNDTSVVLNDPGIENGAGITVPLDRFLHSSDDFNYTAIRVA</sequence>
<reference evidence="3 4" key="1">
    <citation type="submission" date="2019-11" db="EMBL/GenBank/DDBJ databases">
        <title>Comparative genomics of hydrocarbon-degrading Desulfosarcina strains.</title>
        <authorList>
            <person name="Watanabe M."/>
            <person name="Kojima H."/>
            <person name="Fukui M."/>
        </authorList>
    </citation>
    <scope>NUCLEOTIDE SEQUENCE [LARGE SCALE GENOMIC DNA]</scope>
    <source>
        <strain evidence="3 4">28bB2T</strain>
    </source>
</reference>
<evidence type="ECO:0000313" key="4">
    <source>
        <dbReference type="Proteomes" id="UP000425960"/>
    </source>
</evidence>
<evidence type="ECO:0000256" key="1">
    <source>
        <dbReference type="SAM" id="MobiDB-lite"/>
    </source>
</evidence>
<protein>
    <recommendedName>
        <fullName evidence="2">Peptidase C39-like domain-containing protein</fullName>
    </recommendedName>
</protein>
<dbReference type="Pfam" id="PF13529">
    <property type="entry name" value="Peptidase_C39_2"/>
    <property type="match status" value="1"/>
</dbReference>
<gene>
    <name evidence="3" type="ORF">DSCO28_02760</name>
</gene>
<dbReference type="KEGG" id="dov:DSCO28_02760"/>
<feature type="compositionally biased region" description="Acidic residues" evidence="1">
    <location>
        <begin position="1"/>
        <end position="14"/>
    </location>
</feature>
<evidence type="ECO:0000259" key="2">
    <source>
        <dbReference type="Pfam" id="PF13529"/>
    </source>
</evidence>
<organism evidence="3 4">
    <name type="scientific">Desulfosarcina ovata subsp. sediminis</name>
    <dbReference type="NCBI Taxonomy" id="885957"/>
    <lineage>
        <taxon>Bacteria</taxon>
        <taxon>Pseudomonadati</taxon>
        <taxon>Thermodesulfobacteriota</taxon>
        <taxon>Desulfobacteria</taxon>
        <taxon>Desulfobacterales</taxon>
        <taxon>Desulfosarcinaceae</taxon>
        <taxon>Desulfosarcina</taxon>
    </lineage>
</organism>
<dbReference type="InterPro" id="IPR039564">
    <property type="entry name" value="Peptidase_C39-like"/>
</dbReference>
<dbReference type="AlphaFoldDB" id="A0A5K7ZMK0"/>
<dbReference type="EMBL" id="AP021876">
    <property type="protein sequence ID" value="BBO79710.1"/>
    <property type="molecule type" value="Genomic_DNA"/>
</dbReference>